<accession>A0A8T0VQ75</accession>
<proteinExistence type="predicted"/>
<dbReference type="AlphaFoldDB" id="A0A8T0VQ75"/>
<keyword evidence="3" id="KW-1185">Reference proteome</keyword>
<sequence>MLRLSRGPSSPRLPPPGLRTSPFLRRRRPLGPDLAFLSADPWLPPLDLSPPPVVALAPSRVLVATGGAPLPLPGCRRSSPAPVAPVARGPWLRSPLGSCGFAAAAASSGGGGRIWCSQVRIRRFPLPSFLGRAGACGCAGSVAGGAFVPRVAGAGGSATPPPCGYRCHRPPDAWVAGGLCPRRRPTSG</sequence>
<evidence type="ECO:0000256" key="1">
    <source>
        <dbReference type="SAM" id="MobiDB-lite"/>
    </source>
</evidence>
<reference evidence="2" key="1">
    <citation type="submission" date="2020-05" db="EMBL/GenBank/DDBJ databases">
        <title>WGS assembly of Panicum virgatum.</title>
        <authorList>
            <person name="Lovell J.T."/>
            <person name="Jenkins J."/>
            <person name="Shu S."/>
            <person name="Juenger T.E."/>
            <person name="Schmutz J."/>
        </authorList>
    </citation>
    <scope>NUCLEOTIDE SEQUENCE</scope>
    <source>
        <strain evidence="2">AP13</strain>
    </source>
</reference>
<organism evidence="2 3">
    <name type="scientific">Panicum virgatum</name>
    <name type="common">Blackwell switchgrass</name>
    <dbReference type="NCBI Taxonomy" id="38727"/>
    <lineage>
        <taxon>Eukaryota</taxon>
        <taxon>Viridiplantae</taxon>
        <taxon>Streptophyta</taxon>
        <taxon>Embryophyta</taxon>
        <taxon>Tracheophyta</taxon>
        <taxon>Spermatophyta</taxon>
        <taxon>Magnoliopsida</taxon>
        <taxon>Liliopsida</taxon>
        <taxon>Poales</taxon>
        <taxon>Poaceae</taxon>
        <taxon>PACMAD clade</taxon>
        <taxon>Panicoideae</taxon>
        <taxon>Panicodae</taxon>
        <taxon>Paniceae</taxon>
        <taxon>Panicinae</taxon>
        <taxon>Panicum</taxon>
        <taxon>Panicum sect. Hiantes</taxon>
    </lineage>
</organism>
<dbReference type="EMBL" id="CM029040">
    <property type="protein sequence ID" value="KAG2638332.1"/>
    <property type="molecule type" value="Genomic_DNA"/>
</dbReference>
<feature type="compositionally biased region" description="Low complexity" evidence="1">
    <location>
        <begin position="1"/>
        <end position="10"/>
    </location>
</feature>
<gene>
    <name evidence="2" type="ORF">PVAP13_2NG586820</name>
</gene>
<feature type="region of interest" description="Disordered" evidence="1">
    <location>
        <begin position="1"/>
        <end position="26"/>
    </location>
</feature>
<evidence type="ECO:0000313" key="2">
    <source>
        <dbReference type="EMBL" id="KAG2638332.1"/>
    </source>
</evidence>
<dbReference type="Proteomes" id="UP000823388">
    <property type="component" value="Chromosome 2N"/>
</dbReference>
<comment type="caution">
    <text evidence="2">The sequence shown here is derived from an EMBL/GenBank/DDBJ whole genome shotgun (WGS) entry which is preliminary data.</text>
</comment>
<name>A0A8T0VQ75_PANVG</name>
<protein>
    <submittedName>
        <fullName evidence="2">Uncharacterized protein</fullName>
    </submittedName>
</protein>
<evidence type="ECO:0000313" key="3">
    <source>
        <dbReference type="Proteomes" id="UP000823388"/>
    </source>
</evidence>